<comment type="similarity">
    <text evidence="12 13">Belongs to the TonB-dependent receptor family.</text>
</comment>
<comment type="subcellular location">
    <subcellularLocation>
        <location evidence="1 12">Cell outer membrane</location>
        <topology evidence="1 12">Multi-pass membrane protein</topology>
    </subcellularLocation>
</comment>
<accession>A0ABS7BPI5</accession>
<feature type="region of interest" description="Disordered" evidence="14">
    <location>
        <begin position="17"/>
        <end position="36"/>
    </location>
</feature>
<evidence type="ECO:0000256" key="11">
    <source>
        <dbReference type="ARBA" id="ARBA00023237"/>
    </source>
</evidence>
<organism evidence="17 18">
    <name type="scientific">Sphingomonas citri</name>
    <dbReference type="NCBI Taxonomy" id="2862499"/>
    <lineage>
        <taxon>Bacteria</taxon>
        <taxon>Pseudomonadati</taxon>
        <taxon>Pseudomonadota</taxon>
        <taxon>Alphaproteobacteria</taxon>
        <taxon>Sphingomonadales</taxon>
        <taxon>Sphingomonadaceae</taxon>
        <taxon>Sphingomonas</taxon>
    </lineage>
</organism>
<dbReference type="SUPFAM" id="SSF56935">
    <property type="entry name" value="Porins"/>
    <property type="match status" value="1"/>
</dbReference>
<evidence type="ECO:0000256" key="1">
    <source>
        <dbReference type="ARBA" id="ARBA00004571"/>
    </source>
</evidence>
<reference evidence="17 18" key="1">
    <citation type="submission" date="2021-07" db="EMBL/GenBank/DDBJ databases">
        <title>Sphingomonas sp.</title>
        <authorList>
            <person name="Feng G."/>
            <person name="Li J."/>
            <person name="Pan M."/>
        </authorList>
    </citation>
    <scope>NUCLEOTIDE SEQUENCE [LARGE SCALE GENOMIC DNA]</scope>
    <source>
        <strain evidence="17 18">RRHST34</strain>
    </source>
</reference>
<dbReference type="InterPro" id="IPR000531">
    <property type="entry name" value="Beta-barrel_TonB"/>
</dbReference>
<dbReference type="InterPro" id="IPR039426">
    <property type="entry name" value="TonB-dep_rcpt-like"/>
</dbReference>
<evidence type="ECO:0000313" key="17">
    <source>
        <dbReference type="EMBL" id="MBW6531520.1"/>
    </source>
</evidence>
<gene>
    <name evidence="17" type="ORF">KZ820_12315</name>
</gene>
<dbReference type="Gene3D" id="2.40.170.20">
    <property type="entry name" value="TonB-dependent receptor, beta-barrel domain"/>
    <property type="match status" value="1"/>
</dbReference>
<evidence type="ECO:0000256" key="3">
    <source>
        <dbReference type="ARBA" id="ARBA00022452"/>
    </source>
</evidence>
<keyword evidence="10 12" id="KW-0472">Membrane</keyword>
<keyword evidence="9 13" id="KW-0798">TonB box</keyword>
<keyword evidence="3 12" id="KW-1134">Transmembrane beta strand</keyword>
<dbReference type="InterPro" id="IPR037066">
    <property type="entry name" value="Plug_dom_sf"/>
</dbReference>
<dbReference type="CDD" id="cd01347">
    <property type="entry name" value="ligand_gated_channel"/>
    <property type="match status" value="1"/>
</dbReference>
<evidence type="ECO:0000313" key="18">
    <source>
        <dbReference type="Proteomes" id="UP000759103"/>
    </source>
</evidence>
<proteinExistence type="inferred from homology"/>
<evidence type="ECO:0000259" key="15">
    <source>
        <dbReference type="Pfam" id="PF00593"/>
    </source>
</evidence>
<evidence type="ECO:0000256" key="9">
    <source>
        <dbReference type="ARBA" id="ARBA00023077"/>
    </source>
</evidence>
<evidence type="ECO:0000256" key="2">
    <source>
        <dbReference type="ARBA" id="ARBA00022448"/>
    </source>
</evidence>
<keyword evidence="11 12" id="KW-0998">Cell outer membrane</keyword>
<feature type="domain" description="TonB-dependent receptor-like beta-barrel" evidence="15">
    <location>
        <begin position="275"/>
        <end position="666"/>
    </location>
</feature>
<name>A0ABS7BPI5_9SPHN</name>
<evidence type="ECO:0000256" key="8">
    <source>
        <dbReference type="ARBA" id="ARBA00023065"/>
    </source>
</evidence>
<dbReference type="PROSITE" id="PS52016">
    <property type="entry name" value="TONB_DEPENDENT_REC_3"/>
    <property type="match status" value="1"/>
</dbReference>
<comment type="caution">
    <text evidence="17">The sequence shown here is derived from an EMBL/GenBank/DDBJ whole genome shotgun (WGS) entry which is preliminary data.</text>
</comment>
<dbReference type="Pfam" id="PF07715">
    <property type="entry name" value="Plug"/>
    <property type="match status" value="1"/>
</dbReference>
<protein>
    <submittedName>
        <fullName evidence="17">TonB-dependent receptor</fullName>
    </submittedName>
</protein>
<dbReference type="InterPro" id="IPR012910">
    <property type="entry name" value="Plug_dom"/>
</dbReference>
<evidence type="ECO:0000256" key="13">
    <source>
        <dbReference type="RuleBase" id="RU003357"/>
    </source>
</evidence>
<keyword evidence="5 12" id="KW-0812">Transmembrane</keyword>
<dbReference type="PANTHER" id="PTHR32552:SF68">
    <property type="entry name" value="FERRICHROME OUTER MEMBRANE TRANSPORTER_PHAGE RECEPTOR"/>
    <property type="match status" value="1"/>
</dbReference>
<evidence type="ECO:0000256" key="14">
    <source>
        <dbReference type="SAM" id="MobiDB-lite"/>
    </source>
</evidence>
<evidence type="ECO:0000256" key="4">
    <source>
        <dbReference type="ARBA" id="ARBA00022496"/>
    </source>
</evidence>
<keyword evidence="18" id="KW-1185">Reference proteome</keyword>
<keyword evidence="2 12" id="KW-0813">Transport</keyword>
<dbReference type="RefSeq" id="WP_219748887.1">
    <property type="nucleotide sequence ID" value="NZ_JAHXZN010000003.1"/>
</dbReference>
<evidence type="ECO:0000256" key="6">
    <source>
        <dbReference type="ARBA" id="ARBA00022729"/>
    </source>
</evidence>
<dbReference type="Proteomes" id="UP000759103">
    <property type="component" value="Unassembled WGS sequence"/>
</dbReference>
<dbReference type="Gene3D" id="2.170.130.10">
    <property type="entry name" value="TonB-dependent receptor, plug domain"/>
    <property type="match status" value="1"/>
</dbReference>
<evidence type="ECO:0000256" key="12">
    <source>
        <dbReference type="PROSITE-ProRule" id="PRU01360"/>
    </source>
</evidence>
<keyword evidence="17" id="KW-0675">Receptor</keyword>
<evidence type="ECO:0000256" key="5">
    <source>
        <dbReference type="ARBA" id="ARBA00022692"/>
    </source>
</evidence>
<dbReference type="PANTHER" id="PTHR32552">
    <property type="entry name" value="FERRICHROME IRON RECEPTOR-RELATED"/>
    <property type="match status" value="1"/>
</dbReference>
<keyword evidence="8" id="KW-0406">Ion transport</keyword>
<sequence length="697" mass="74668">MAQLALLAAAAALAGAVPPPAREPTQQQQQASDEDIEVRGERLPAASLTRSTLRLVDVPQSVTVVSAETFLRQGALSIADAVRYAAGAASSTARDTRFDWVCVRGVEPSLLRDGMRDQYGVFASIAPDPYGFAQVELLRGPASMLFGRGAIGGVINLATKTPQLQDRAALQAIAGSYGRAEWLVDTETVAGTTLGARLVLHARDAGTYVPHVPDDRLLVAPSLAWHPGGGTEITLLASFQRDHTGSIANFLPVIGTMRDNHGRAPLPGFLFLGVPGDDRYDGSARQVGAIATQRLGGAGRLTVRARYTSADVEYRTHFPNSYPRPTDPYLPDGTWRHIPLLSYGAHGGLHVLAGDASLGWRLVTGPLTHQLLAGADYGWHDAYRRFGLGSQLVDLYALDRAAIVPAARKRPLLQSEEDRQLGLYAQDELRLWERATLVLGARHDRVDTDHAAVQRGPGSTAMSGPRVDRATTLRVGASADIGGGVTPYLSYNESFEPIAGLTAAGTPFVPKTGHQHEAGIKWQPDAATLVTLAAFRIAEQHRPVPDPDHPTERIQAGTMLIRGSELEARRTLPGDYEVSVAYATDHLSGEGAAFDAAPRHLASLWLTRALTAGAGTWRVGGGVRYVGEQVSRNATWTLVTPAGTLVDAVIEYRLDRWHVAVNATNLLDRRGYSSCLARGDCFAAAPRDVRVSLGVDL</sequence>
<evidence type="ECO:0000259" key="16">
    <source>
        <dbReference type="Pfam" id="PF07715"/>
    </source>
</evidence>
<evidence type="ECO:0000256" key="7">
    <source>
        <dbReference type="ARBA" id="ARBA00023004"/>
    </source>
</evidence>
<keyword evidence="7" id="KW-0408">Iron</keyword>
<keyword evidence="4" id="KW-0410">Iron transport</keyword>
<feature type="domain" description="TonB-dependent receptor plug" evidence="16">
    <location>
        <begin position="55"/>
        <end position="154"/>
    </location>
</feature>
<dbReference type="Pfam" id="PF00593">
    <property type="entry name" value="TonB_dep_Rec_b-barrel"/>
    <property type="match status" value="1"/>
</dbReference>
<dbReference type="InterPro" id="IPR036942">
    <property type="entry name" value="Beta-barrel_TonB_sf"/>
</dbReference>
<keyword evidence="6" id="KW-0732">Signal</keyword>
<dbReference type="EMBL" id="JAHXZN010000003">
    <property type="protein sequence ID" value="MBW6531520.1"/>
    <property type="molecule type" value="Genomic_DNA"/>
</dbReference>
<evidence type="ECO:0000256" key="10">
    <source>
        <dbReference type="ARBA" id="ARBA00023136"/>
    </source>
</evidence>